<dbReference type="InterPro" id="IPR011055">
    <property type="entry name" value="Dup_hybrid_motif"/>
</dbReference>
<dbReference type="Pfam" id="PF01551">
    <property type="entry name" value="Peptidase_M23"/>
    <property type="match status" value="1"/>
</dbReference>
<evidence type="ECO:0000313" key="8">
    <source>
        <dbReference type="EMBL" id="KKN15349.1"/>
    </source>
</evidence>
<comment type="cofactor">
    <cofactor evidence="1">
        <name>Zn(2+)</name>
        <dbReference type="ChEBI" id="CHEBI:29105"/>
    </cofactor>
</comment>
<evidence type="ECO:0000256" key="2">
    <source>
        <dbReference type="ARBA" id="ARBA00022670"/>
    </source>
</evidence>
<dbReference type="AlphaFoldDB" id="A0A0F9NBK1"/>
<dbReference type="Gene3D" id="3.10.450.350">
    <property type="match status" value="1"/>
</dbReference>
<sequence length="431" mass="49036">MKKIILFIITFPLITLALLHFSSPPSSRWLLSPKTPESIISEKTPQESDSTPINNLTLLLSTTIRHGETISESILSADISSQQTYSITQALKSVFNPKKSKPGDILKLKEYPDGRLLLEYFPNSLKYYAVEESEEGIFSAYEREIPVHKVIMGAKASIQSSVYESMRKQKIEVDLIYRFADIFAWEIDFFTETRKGDALRLIWEQHLSPEGKVVTQGRILAAQYINEGRTHTAIFFKDEENHSDYYTSQGKSLRRSFLRSPLNYRRISSGFSRNRLHPILRTYRPHLGIDYAAPTGTPVWTVAEGTVTFVGWDGGNGRYIKIKHAQGITTSYGHLSRYAKGIKKGTKVKQGQIIAYVGSTGLSTGPHLDFRITQNNRYVDFLKTKFPTASSVKPKYFDGFERISQKYLSYLSILNEYSEDIYAFPTIDDSL</sequence>
<dbReference type="SUPFAM" id="SSF51261">
    <property type="entry name" value="Duplicated hybrid motif"/>
    <property type="match status" value="1"/>
</dbReference>
<keyword evidence="2" id="KW-0645">Protease</keyword>
<dbReference type="GO" id="GO:0006508">
    <property type="term" value="P:proteolysis"/>
    <property type="evidence" value="ECO:0007669"/>
    <property type="project" value="UniProtKB-KW"/>
</dbReference>
<proteinExistence type="predicted"/>
<name>A0A0F9NBK1_9ZZZZ</name>
<protein>
    <recommendedName>
        <fullName evidence="7">M23ase beta-sheet core domain-containing protein</fullName>
    </recommendedName>
</protein>
<dbReference type="InterPro" id="IPR050570">
    <property type="entry name" value="Cell_wall_metabolism_enzyme"/>
</dbReference>
<dbReference type="GO" id="GO:0046872">
    <property type="term" value="F:metal ion binding"/>
    <property type="evidence" value="ECO:0007669"/>
    <property type="project" value="UniProtKB-KW"/>
</dbReference>
<feature type="domain" description="M23ase beta-sheet core" evidence="7">
    <location>
        <begin position="285"/>
        <end position="380"/>
    </location>
</feature>
<keyword evidence="6" id="KW-0482">Metalloprotease</keyword>
<dbReference type="GO" id="GO:0004222">
    <property type="term" value="F:metalloendopeptidase activity"/>
    <property type="evidence" value="ECO:0007669"/>
    <property type="project" value="TreeGrafter"/>
</dbReference>
<keyword evidence="4" id="KW-0378">Hydrolase</keyword>
<dbReference type="Gene3D" id="2.70.70.10">
    <property type="entry name" value="Glucose Permease (Domain IIA)"/>
    <property type="match status" value="1"/>
</dbReference>
<evidence type="ECO:0000256" key="3">
    <source>
        <dbReference type="ARBA" id="ARBA00022723"/>
    </source>
</evidence>
<keyword evidence="3" id="KW-0479">Metal-binding</keyword>
<evidence type="ECO:0000256" key="1">
    <source>
        <dbReference type="ARBA" id="ARBA00001947"/>
    </source>
</evidence>
<reference evidence="8" key="1">
    <citation type="journal article" date="2015" name="Nature">
        <title>Complex archaea that bridge the gap between prokaryotes and eukaryotes.</title>
        <authorList>
            <person name="Spang A."/>
            <person name="Saw J.H."/>
            <person name="Jorgensen S.L."/>
            <person name="Zaremba-Niedzwiedzka K."/>
            <person name="Martijn J."/>
            <person name="Lind A.E."/>
            <person name="van Eijk R."/>
            <person name="Schleper C."/>
            <person name="Guy L."/>
            <person name="Ettema T.J."/>
        </authorList>
    </citation>
    <scope>NUCLEOTIDE SEQUENCE</scope>
</reference>
<dbReference type="CDD" id="cd12797">
    <property type="entry name" value="M23_peptidase"/>
    <property type="match status" value="1"/>
</dbReference>
<organism evidence="8">
    <name type="scientific">marine sediment metagenome</name>
    <dbReference type="NCBI Taxonomy" id="412755"/>
    <lineage>
        <taxon>unclassified sequences</taxon>
        <taxon>metagenomes</taxon>
        <taxon>ecological metagenomes</taxon>
    </lineage>
</organism>
<keyword evidence="5" id="KW-0862">Zinc</keyword>
<evidence type="ECO:0000256" key="6">
    <source>
        <dbReference type="ARBA" id="ARBA00023049"/>
    </source>
</evidence>
<evidence type="ECO:0000256" key="5">
    <source>
        <dbReference type="ARBA" id="ARBA00022833"/>
    </source>
</evidence>
<dbReference type="InterPro" id="IPR016047">
    <property type="entry name" value="M23ase_b-sheet_dom"/>
</dbReference>
<accession>A0A0F9NBK1</accession>
<comment type="caution">
    <text evidence="8">The sequence shown here is derived from an EMBL/GenBank/DDBJ whole genome shotgun (WGS) entry which is preliminary data.</text>
</comment>
<dbReference type="PANTHER" id="PTHR21666:SF288">
    <property type="entry name" value="CELL DIVISION PROTEIN YTFB"/>
    <property type="match status" value="1"/>
</dbReference>
<dbReference type="EMBL" id="LAZR01003721">
    <property type="protein sequence ID" value="KKN15349.1"/>
    <property type="molecule type" value="Genomic_DNA"/>
</dbReference>
<dbReference type="PANTHER" id="PTHR21666">
    <property type="entry name" value="PEPTIDASE-RELATED"/>
    <property type="match status" value="1"/>
</dbReference>
<evidence type="ECO:0000259" key="7">
    <source>
        <dbReference type="Pfam" id="PF01551"/>
    </source>
</evidence>
<evidence type="ECO:0000256" key="4">
    <source>
        <dbReference type="ARBA" id="ARBA00022801"/>
    </source>
</evidence>
<gene>
    <name evidence="8" type="ORF">LCGC14_0986880</name>
</gene>